<dbReference type="OMA" id="FINDDTP"/>
<gene>
    <name evidence="4" type="ORF">EQ812_04320</name>
    <name evidence="3" type="ORF">FO454_11165</name>
    <name evidence="2" type="ORF">HMPREF3225_00863</name>
</gene>
<dbReference type="RefSeq" id="WP_002459665.1">
    <property type="nucleotide sequence ID" value="NZ_AP021848.1"/>
</dbReference>
<keyword evidence="7" id="KW-1185">Reference proteome</keyword>
<evidence type="ECO:0000313" key="7">
    <source>
        <dbReference type="Proteomes" id="UP000325462"/>
    </source>
</evidence>
<dbReference type="InterPro" id="IPR023089">
    <property type="entry name" value="YozE_SAM-like"/>
</dbReference>
<proteinExistence type="predicted"/>
<dbReference type="Proteomes" id="UP000325462">
    <property type="component" value="Chromosome"/>
</dbReference>
<dbReference type="EMBL" id="CP041722">
    <property type="protein sequence ID" value="QEX39431.1"/>
    <property type="molecule type" value="Genomic_DNA"/>
</dbReference>
<evidence type="ECO:0000313" key="3">
    <source>
        <dbReference type="EMBL" id="QEX39431.1"/>
    </source>
</evidence>
<evidence type="ECO:0000259" key="1">
    <source>
        <dbReference type="Pfam" id="PF06855"/>
    </source>
</evidence>
<dbReference type="EMBL" id="LRQI01000029">
    <property type="protein sequence ID" value="KXA39232.1"/>
    <property type="molecule type" value="Genomic_DNA"/>
</dbReference>
<protein>
    <recommendedName>
        <fullName evidence="1">YozE SAM-like domain-containing protein</fullName>
    </recommendedName>
</protein>
<organism evidence="4 6">
    <name type="scientific">Staphylococcus lugdunensis</name>
    <dbReference type="NCBI Taxonomy" id="28035"/>
    <lineage>
        <taxon>Bacteria</taxon>
        <taxon>Bacillati</taxon>
        <taxon>Bacillota</taxon>
        <taxon>Bacilli</taxon>
        <taxon>Bacillales</taxon>
        <taxon>Staphylococcaceae</taxon>
        <taxon>Staphylococcus</taxon>
    </lineage>
</organism>
<dbReference type="Pfam" id="PF06855">
    <property type="entry name" value="YozE_SAM_like"/>
    <property type="match status" value="1"/>
</dbReference>
<dbReference type="Proteomes" id="UP000070063">
    <property type="component" value="Unassembled WGS sequence"/>
</dbReference>
<accession>A0A133Q8L8</accession>
<dbReference type="Proteomes" id="UP000293637">
    <property type="component" value="Unassembled WGS sequence"/>
</dbReference>
<feature type="domain" description="YozE SAM-like" evidence="1">
    <location>
        <begin position="2"/>
        <end position="65"/>
    </location>
</feature>
<reference evidence="4 6" key="2">
    <citation type="journal article" date="2019" name="Sci. Transl. Med.">
        <title>Quorum sensing between bacterial species on the skin protects against epidermal injury in atopic dermatitis.</title>
        <authorList>
            <person name="Williams M.R."/>
        </authorList>
    </citation>
    <scope>NUCLEOTIDE SEQUENCE [LARGE SCALE GENOMIC DNA]</scope>
    <source>
        <strain evidence="4 6">E7</strain>
    </source>
</reference>
<evidence type="ECO:0000313" key="6">
    <source>
        <dbReference type="Proteomes" id="UP000293637"/>
    </source>
</evidence>
<dbReference type="eggNOG" id="ENOG50305CW">
    <property type="taxonomic scope" value="Bacteria"/>
</dbReference>
<dbReference type="AlphaFoldDB" id="A0A133Q8L8"/>
<dbReference type="EMBL" id="SCHB01000002">
    <property type="protein sequence ID" value="TBW73076.1"/>
    <property type="molecule type" value="Genomic_DNA"/>
</dbReference>
<dbReference type="SUPFAM" id="SSF140652">
    <property type="entry name" value="YozE-like"/>
    <property type="match status" value="1"/>
</dbReference>
<evidence type="ECO:0000313" key="5">
    <source>
        <dbReference type="Proteomes" id="UP000070063"/>
    </source>
</evidence>
<name>A0A133Q8L8_STALU</name>
<evidence type="ECO:0000313" key="2">
    <source>
        <dbReference type="EMBL" id="KXA39232.1"/>
    </source>
</evidence>
<dbReference type="GeneID" id="58090285"/>
<reference evidence="3 7" key="3">
    <citation type="submission" date="2019-07" db="EMBL/GenBank/DDBJ databases">
        <title>Comparative genome analysis of staphylococcus lugdunensis shows clonal complex-dependent diversity of the putative virulence factor, ess/type vii locus.</title>
        <authorList>
            <person name="Lebeurre J."/>
            <person name="Dahyot S."/>
            <person name="Diene S."/>
            <person name="Paulay A."/>
            <person name="Aubourg M."/>
            <person name="Argemi X."/>
            <person name="Giard J.-C."/>
            <person name="Tournier I."/>
            <person name="Francois P."/>
            <person name="Pestel-Caron M."/>
        </authorList>
    </citation>
    <scope>NUCLEOTIDE SEQUENCE [LARGE SCALE GENOMIC DNA]</scope>
    <source>
        <strain evidence="3 7">SL13</strain>
    </source>
</reference>
<dbReference type="InterPro" id="IPR036806">
    <property type="entry name" value="YozE_SAM-like_sf"/>
</dbReference>
<sequence length="67" mass="7934">MTFYDFIIDFSNDDTPLGYLANYILNDCEFPKDEKNNKIIREYVISKYANQQLIESTNRAISLYKLV</sequence>
<evidence type="ECO:0000313" key="4">
    <source>
        <dbReference type="EMBL" id="TBW73076.1"/>
    </source>
</evidence>
<dbReference type="Gene3D" id="1.10.150.260">
    <property type="entry name" value="YozE SAM-like"/>
    <property type="match status" value="1"/>
</dbReference>
<reference evidence="2 5" key="1">
    <citation type="submission" date="2016-01" db="EMBL/GenBank/DDBJ databases">
        <authorList>
            <person name="Mitreva M."/>
            <person name="Pepin K.H."/>
            <person name="Mihindukulasuriya K.A."/>
            <person name="Fulton R."/>
            <person name="Fronick C."/>
            <person name="O'Laughlin M."/>
            <person name="Miner T."/>
            <person name="Herter B."/>
            <person name="Rosa B.A."/>
            <person name="Cordes M."/>
            <person name="Tomlinson C."/>
            <person name="Wollam A."/>
            <person name="Palsikar V.B."/>
            <person name="Mardis E.R."/>
            <person name="Wilson R.K."/>
        </authorList>
    </citation>
    <scope>NUCLEOTIDE SEQUENCE [LARGE SCALE GENOMIC DNA]</scope>
    <source>
        <strain evidence="2 5">MJR7738</strain>
    </source>
</reference>